<feature type="region of interest" description="Disordered" evidence="13">
    <location>
        <begin position="411"/>
        <end position="482"/>
    </location>
</feature>
<keyword evidence="5" id="KW-0227">DNA damage</keyword>
<dbReference type="GO" id="GO:0003684">
    <property type="term" value="F:damaged DNA binding"/>
    <property type="evidence" value="ECO:0007669"/>
    <property type="project" value="TreeGrafter"/>
</dbReference>
<evidence type="ECO:0000313" key="15">
    <source>
        <dbReference type="EnsemblMetazoa" id="SMAR007895-PA"/>
    </source>
</evidence>
<feature type="compositionally biased region" description="Basic and acidic residues" evidence="13">
    <location>
        <begin position="457"/>
        <end position="466"/>
    </location>
</feature>
<dbReference type="PhylomeDB" id="T1J2U6"/>
<keyword evidence="9" id="KW-0234">DNA repair</keyword>
<evidence type="ECO:0000256" key="13">
    <source>
        <dbReference type="SAM" id="MobiDB-lite"/>
    </source>
</evidence>
<evidence type="ECO:0000259" key="14">
    <source>
        <dbReference type="Pfam" id="PF07522"/>
    </source>
</evidence>
<evidence type="ECO:0000256" key="6">
    <source>
        <dbReference type="ARBA" id="ARBA00022801"/>
    </source>
</evidence>
<organism evidence="15 16">
    <name type="scientific">Strigamia maritima</name>
    <name type="common">European centipede</name>
    <name type="synonym">Geophilus maritimus</name>
    <dbReference type="NCBI Taxonomy" id="126957"/>
    <lineage>
        <taxon>Eukaryota</taxon>
        <taxon>Metazoa</taxon>
        <taxon>Ecdysozoa</taxon>
        <taxon>Arthropoda</taxon>
        <taxon>Myriapoda</taxon>
        <taxon>Chilopoda</taxon>
        <taxon>Pleurostigmophora</taxon>
        <taxon>Geophilomorpha</taxon>
        <taxon>Linotaeniidae</taxon>
        <taxon>Strigamia</taxon>
    </lineage>
</organism>
<keyword evidence="16" id="KW-1185">Reference proteome</keyword>
<dbReference type="Gene3D" id="3.60.15.10">
    <property type="entry name" value="Ribonuclease Z/Hydroxyacylglutathione hydrolase-like"/>
    <property type="match status" value="1"/>
</dbReference>
<comment type="similarity">
    <text evidence="2">Belongs to the DNA repair metallo-beta-lactamase (DRMBL) family.</text>
</comment>
<dbReference type="GO" id="GO:0006303">
    <property type="term" value="P:double-strand break repair via nonhomologous end joining"/>
    <property type="evidence" value="ECO:0007669"/>
    <property type="project" value="TreeGrafter"/>
</dbReference>
<accession>T1J2U6</accession>
<keyword evidence="7" id="KW-0269">Exonuclease</keyword>
<evidence type="ECO:0000256" key="5">
    <source>
        <dbReference type="ARBA" id="ARBA00022763"/>
    </source>
</evidence>
<reference evidence="16" key="1">
    <citation type="submission" date="2011-05" db="EMBL/GenBank/DDBJ databases">
        <authorList>
            <person name="Richards S.R."/>
            <person name="Qu J."/>
            <person name="Jiang H."/>
            <person name="Jhangiani S.N."/>
            <person name="Agravi P."/>
            <person name="Goodspeed R."/>
            <person name="Gross S."/>
            <person name="Mandapat C."/>
            <person name="Jackson L."/>
            <person name="Mathew T."/>
            <person name="Pu L."/>
            <person name="Thornton R."/>
            <person name="Saada N."/>
            <person name="Wilczek-Boney K.B."/>
            <person name="Lee S."/>
            <person name="Kovar C."/>
            <person name="Wu Y."/>
            <person name="Scherer S.E."/>
            <person name="Worley K.C."/>
            <person name="Muzny D.M."/>
            <person name="Gibbs R."/>
        </authorList>
    </citation>
    <scope>NUCLEOTIDE SEQUENCE</scope>
    <source>
        <strain evidence="16">Brora</strain>
    </source>
</reference>
<dbReference type="AlphaFoldDB" id="T1J2U6"/>
<dbReference type="GO" id="GO:0005634">
    <property type="term" value="C:nucleus"/>
    <property type="evidence" value="ECO:0007669"/>
    <property type="project" value="UniProtKB-SubCell"/>
</dbReference>
<evidence type="ECO:0000313" key="16">
    <source>
        <dbReference type="Proteomes" id="UP000014500"/>
    </source>
</evidence>
<evidence type="ECO:0000256" key="7">
    <source>
        <dbReference type="ARBA" id="ARBA00022839"/>
    </source>
</evidence>
<proteinExistence type="inferred from homology"/>
<dbReference type="PANTHER" id="PTHR23240:SF8">
    <property type="entry name" value="PROTEIN ARTEMIS"/>
    <property type="match status" value="1"/>
</dbReference>
<dbReference type="GO" id="GO:0000723">
    <property type="term" value="P:telomere maintenance"/>
    <property type="evidence" value="ECO:0007669"/>
    <property type="project" value="TreeGrafter"/>
</dbReference>
<evidence type="ECO:0000256" key="9">
    <source>
        <dbReference type="ARBA" id="ARBA00023204"/>
    </source>
</evidence>
<dbReference type="GO" id="GO:0035312">
    <property type="term" value="F:5'-3' DNA exonuclease activity"/>
    <property type="evidence" value="ECO:0007669"/>
    <property type="project" value="TreeGrafter"/>
</dbReference>
<keyword evidence="4" id="KW-0255">Endonuclease</keyword>
<comment type="subcellular location">
    <subcellularLocation>
        <location evidence="1">Nucleus</location>
    </subcellularLocation>
</comment>
<evidence type="ECO:0000256" key="4">
    <source>
        <dbReference type="ARBA" id="ARBA00022759"/>
    </source>
</evidence>
<dbReference type="Pfam" id="PF07522">
    <property type="entry name" value="DRMBL"/>
    <property type="match status" value="1"/>
</dbReference>
<dbReference type="HOGENOM" id="CLU_005260_1_0_1"/>
<dbReference type="InterPro" id="IPR011084">
    <property type="entry name" value="DRMBL"/>
</dbReference>
<reference evidence="15" key="2">
    <citation type="submission" date="2015-02" db="UniProtKB">
        <authorList>
            <consortium name="EnsemblMetazoa"/>
        </authorList>
    </citation>
    <scope>IDENTIFICATION</scope>
</reference>
<dbReference type="GO" id="GO:0006310">
    <property type="term" value="P:DNA recombination"/>
    <property type="evidence" value="ECO:0007669"/>
    <property type="project" value="UniProtKB-KW"/>
</dbReference>
<dbReference type="Proteomes" id="UP000014500">
    <property type="component" value="Unassembled WGS sequence"/>
</dbReference>
<protein>
    <recommendedName>
        <fullName evidence="11">Protein artemis</fullName>
    </recommendedName>
    <alternativeName>
        <fullName evidence="12">DNA cross-link repair 1C protein</fullName>
    </alternativeName>
</protein>
<dbReference type="Gene3D" id="3.40.50.12650">
    <property type="match status" value="1"/>
</dbReference>
<sequence>MSKFGGTMNEYSKISIDKFNGKNLDSTTYFLSHCHSDHMEGLKTNDFFQRLRKSSIDIHLYTSKITRDILSNDDRYSHLEPFIDVLEIEAPKIIKIPNENGPSSEVTVTLLAAGHCPGSVMFLFEGDEGTVLYTGDFRWPSKKQSRYLKSGDDVKKIDSLYLDTTFCVPSFLRIPERETSCASLIKFTKQKLLSRNNVVRLVLPAQYGYEHLFVELYNALKQKIHVDSSKISQFLDIDSISEAITEDPCTRIHACYSKLNCRDNSLPCGYSTRNMNVVIIKVSAMWFAELKTLNDPLVLDEKEKIYRLFYSTHSSLEEVCDFVSDLSPHKIYPNVVPIGSSEKQVLDLLDKYRKDVGKEEKSTSHEIITLGSFSRAQNYEAESSQSTDLLFDMDLCSPIKDRLTKSRKIERNNLTDSETENEVAKSSQSPDLFDLTDSTTTKRGNDSSDSTLDEFTLDSKTKRGNDSGDSTPDEFTPDKKSSSQFKFVNGKLDLIADHNVKRRKLFSN</sequence>
<evidence type="ECO:0000256" key="8">
    <source>
        <dbReference type="ARBA" id="ARBA00023172"/>
    </source>
</evidence>
<dbReference type="EMBL" id="JH431809">
    <property type="status" value="NOT_ANNOTATED_CDS"/>
    <property type="molecule type" value="Genomic_DNA"/>
</dbReference>
<keyword evidence="8" id="KW-0233">DNA recombination</keyword>
<evidence type="ECO:0000256" key="3">
    <source>
        <dbReference type="ARBA" id="ARBA00022722"/>
    </source>
</evidence>
<dbReference type="STRING" id="126957.T1J2U6"/>
<feature type="domain" description="DNA repair metallo-beta-lactamase" evidence="14">
    <location>
        <begin position="240"/>
        <end position="336"/>
    </location>
</feature>
<evidence type="ECO:0000256" key="10">
    <source>
        <dbReference type="ARBA" id="ARBA00023242"/>
    </source>
</evidence>
<evidence type="ECO:0000256" key="1">
    <source>
        <dbReference type="ARBA" id="ARBA00004123"/>
    </source>
</evidence>
<keyword evidence="3" id="KW-0540">Nuclease</keyword>
<feature type="compositionally biased region" description="Polar residues" evidence="13">
    <location>
        <begin position="424"/>
        <end position="450"/>
    </location>
</feature>
<evidence type="ECO:0000256" key="11">
    <source>
        <dbReference type="ARBA" id="ARBA00039759"/>
    </source>
</evidence>
<keyword evidence="10" id="KW-0539">Nucleus</keyword>
<dbReference type="EnsemblMetazoa" id="SMAR007895-RA">
    <property type="protein sequence ID" value="SMAR007895-PA"/>
    <property type="gene ID" value="SMAR007895"/>
</dbReference>
<name>T1J2U6_STRMM</name>
<dbReference type="SUPFAM" id="SSF56281">
    <property type="entry name" value="Metallo-hydrolase/oxidoreductase"/>
    <property type="match status" value="1"/>
</dbReference>
<dbReference type="GO" id="GO:0004519">
    <property type="term" value="F:endonuclease activity"/>
    <property type="evidence" value="ECO:0007669"/>
    <property type="project" value="UniProtKB-KW"/>
</dbReference>
<dbReference type="GO" id="GO:0036297">
    <property type="term" value="P:interstrand cross-link repair"/>
    <property type="evidence" value="ECO:0007669"/>
    <property type="project" value="TreeGrafter"/>
</dbReference>
<evidence type="ECO:0000256" key="2">
    <source>
        <dbReference type="ARBA" id="ARBA00010304"/>
    </source>
</evidence>
<dbReference type="PANTHER" id="PTHR23240">
    <property type="entry name" value="DNA CROSS-LINK REPAIR PROTEIN PSO2/SNM1-RELATED"/>
    <property type="match status" value="1"/>
</dbReference>
<dbReference type="eggNOG" id="KOG1361">
    <property type="taxonomic scope" value="Eukaryota"/>
</dbReference>
<evidence type="ECO:0000256" key="12">
    <source>
        <dbReference type="ARBA" id="ARBA00042677"/>
    </source>
</evidence>
<dbReference type="InterPro" id="IPR036866">
    <property type="entry name" value="RibonucZ/Hydroxyglut_hydro"/>
</dbReference>
<dbReference type="OMA" id="PANHCAG"/>
<keyword evidence="6" id="KW-0378">Hydrolase</keyword>